<gene>
    <name evidence="6" type="ORF">H9635_17735</name>
</gene>
<dbReference type="InterPro" id="IPR005119">
    <property type="entry name" value="LysR_subst-bd"/>
</dbReference>
<dbReference type="Proteomes" id="UP000619101">
    <property type="component" value="Unassembled WGS sequence"/>
</dbReference>
<name>A0ABR8Y3I8_9BACL</name>
<protein>
    <submittedName>
        <fullName evidence="6">LysR family transcriptional regulator</fullName>
    </submittedName>
</protein>
<sequence>MEIRDLQNFIQVIDHDSFTKAAEEMYVTQSSLSKSIKRLEKQLASDLLDRKSKKVKLTDIGMLVYQQGKEILYAIDDLHLLIKKSKNIEVGRLKLGMPPLIGTLFFPEIAETFNDKFPNIKIELFERGAKKLEEIVLDGKVEIALVVSPYFKNNMYDIYPYIEDEFFVFLHKDHVLASKAEISISELRDEKFIIFTEEFTLHDYVINACKEAGFSPEIVYKSSQWDLILELTVSSNGVTLLPSSIYKKNLNPNIKLIKIKGEPLLWKLSFITLKDSYKSFVLEKFISLIKK</sequence>
<accession>A0ABR8Y3I8</accession>
<dbReference type="Gene3D" id="1.10.10.10">
    <property type="entry name" value="Winged helix-like DNA-binding domain superfamily/Winged helix DNA-binding domain"/>
    <property type="match status" value="1"/>
</dbReference>
<dbReference type="PROSITE" id="PS50931">
    <property type="entry name" value="HTH_LYSR"/>
    <property type="match status" value="1"/>
</dbReference>
<evidence type="ECO:0000256" key="3">
    <source>
        <dbReference type="ARBA" id="ARBA00023125"/>
    </source>
</evidence>
<evidence type="ECO:0000313" key="6">
    <source>
        <dbReference type="EMBL" id="MBD8038589.1"/>
    </source>
</evidence>
<keyword evidence="3" id="KW-0238">DNA-binding</keyword>
<comment type="similarity">
    <text evidence="1">Belongs to the LysR transcriptional regulatory family.</text>
</comment>
<evidence type="ECO:0000259" key="5">
    <source>
        <dbReference type="PROSITE" id="PS50931"/>
    </source>
</evidence>
<dbReference type="PANTHER" id="PTHR30419">
    <property type="entry name" value="HTH-TYPE TRANSCRIPTIONAL REGULATOR YBHD"/>
    <property type="match status" value="1"/>
</dbReference>
<keyword evidence="7" id="KW-1185">Reference proteome</keyword>
<dbReference type="SUPFAM" id="SSF46785">
    <property type="entry name" value="Winged helix' DNA-binding domain"/>
    <property type="match status" value="1"/>
</dbReference>
<dbReference type="Pfam" id="PF03466">
    <property type="entry name" value="LysR_substrate"/>
    <property type="match status" value="1"/>
</dbReference>
<feature type="domain" description="HTH lysR-type" evidence="5">
    <location>
        <begin position="1"/>
        <end position="58"/>
    </location>
</feature>
<dbReference type="PRINTS" id="PR00039">
    <property type="entry name" value="HTHLYSR"/>
</dbReference>
<dbReference type="Pfam" id="PF00126">
    <property type="entry name" value="HTH_1"/>
    <property type="match status" value="1"/>
</dbReference>
<proteinExistence type="inferred from homology"/>
<dbReference type="Gene3D" id="3.40.190.290">
    <property type="match status" value="1"/>
</dbReference>
<evidence type="ECO:0000256" key="1">
    <source>
        <dbReference type="ARBA" id="ARBA00009437"/>
    </source>
</evidence>
<evidence type="ECO:0000256" key="2">
    <source>
        <dbReference type="ARBA" id="ARBA00023015"/>
    </source>
</evidence>
<dbReference type="InterPro" id="IPR036390">
    <property type="entry name" value="WH_DNA-bd_sf"/>
</dbReference>
<dbReference type="SUPFAM" id="SSF53850">
    <property type="entry name" value="Periplasmic binding protein-like II"/>
    <property type="match status" value="1"/>
</dbReference>
<keyword evidence="4" id="KW-0804">Transcription</keyword>
<dbReference type="InterPro" id="IPR050950">
    <property type="entry name" value="HTH-type_LysR_regulators"/>
</dbReference>
<organism evidence="6 7">
    <name type="scientific">Solibacillus faecavium</name>
    <dbReference type="NCBI Taxonomy" id="2762221"/>
    <lineage>
        <taxon>Bacteria</taxon>
        <taxon>Bacillati</taxon>
        <taxon>Bacillota</taxon>
        <taxon>Bacilli</taxon>
        <taxon>Bacillales</taxon>
        <taxon>Caryophanaceae</taxon>
        <taxon>Solibacillus</taxon>
    </lineage>
</organism>
<keyword evidence="2" id="KW-0805">Transcription regulation</keyword>
<comment type="caution">
    <text evidence="6">The sequence shown here is derived from an EMBL/GenBank/DDBJ whole genome shotgun (WGS) entry which is preliminary data.</text>
</comment>
<dbReference type="InterPro" id="IPR000847">
    <property type="entry name" value="LysR_HTH_N"/>
</dbReference>
<dbReference type="EMBL" id="JACSPZ010000012">
    <property type="protein sequence ID" value="MBD8038589.1"/>
    <property type="molecule type" value="Genomic_DNA"/>
</dbReference>
<dbReference type="InterPro" id="IPR036388">
    <property type="entry name" value="WH-like_DNA-bd_sf"/>
</dbReference>
<evidence type="ECO:0000313" key="7">
    <source>
        <dbReference type="Proteomes" id="UP000619101"/>
    </source>
</evidence>
<dbReference type="RefSeq" id="WP_191701647.1">
    <property type="nucleotide sequence ID" value="NZ_JACSPZ010000012.1"/>
</dbReference>
<dbReference type="PANTHER" id="PTHR30419:SF8">
    <property type="entry name" value="NITROGEN ASSIMILATION TRANSCRIPTIONAL ACTIVATOR-RELATED"/>
    <property type="match status" value="1"/>
</dbReference>
<evidence type="ECO:0000256" key="4">
    <source>
        <dbReference type="ARBA" id="ARBA00023163"/>
    </source>
</evidence>
<reference evidence="6 7" key="1">
    <citation type="submission" date="2020-08" db="EMBL/GenBank/DDBJ databases">
        <title>A Genomic Blueprint of the Chicken Gut Microbiome.</title>
        <authorList>
            <person name="Gilroy R."/>
            <person name="Ravi A."/>
            <person name="Getino M."/>
            <person name="Pursley I."/>
            <person name="Horton D.L."/>
            <person name="Alikhan N.-F."/>
            <person name="Baker D."/>
            <person name="Gharbi K."/>
            <person name="Hall N."/>
            <person name="Watson M."/>
            <person name="Adriaenssens E.M."/>
            <person name="Foster-Nyarko E."/>
            <person name="Jarju S."/>
            <person name="Secka A."/>
            <person name="Antonio M."/>
            <person name="Oren A."/>
            <person name="Chaudhuri R."/>
            <person name="La Ragione R.M."/>
            <person name="Hildebrand F."/>
            <person name="Pallen M.J."/>
        </authorList>
    </citation>
    <scope>NUCLEOTIDE SEQUENCE [LARGE SCALE GENOMIC DNA]</scope>
    <source>
        <strain evidence="6 7">A46</strain>
    </source>
</reference>